<name>A0A667ZXY0_9TELE</name>
<dbReference type="SUPFAM" id="SSF56219">
    <property type="entry name" value="DNase I-like"/>
    <property type="match status" value="1"/>
</dbReference>
<dbReference type="GO" id="GO:0003906">
    <property type="term" value="F:DNA-(apurinic or apyrimidinic site) endonuclease activity"/>
    <property type="evidence" value="ECO:0007669"/>
    <property type="project" value="TreeGrafter"/>
</dbReference>
<evidence type="ECO:0000256" key="10">
    <source>
        <dbReference type="PIRSR" id="PIRSR604808-3"/>
    </source>
</evidence>
<keyword evidence="13" id="KW-1185">Reference proteome</keyword>
<feature type="binding site" evidence="9">
    <location>
        <position position="41"/>
    </location>
    <ligand>
        <name>Mg(2+)</name>
        <dbReference type="ChEBI" id="CHEBI:18420"/>
        <label>1</label>
    </ligand>
</feature>
<evidence type="ECO:0000313" key="13">
    <source>
        <dbReference type="Proteomes" id="UP000472263"/>
    </source>
</evidence>
<keyword evidence="5" id="KW-0227">DNA damage</keyword>
<evidence type="ECO:0000256" key="9">
    <source>
        <dbReference type="PIRSR" id="PIRSR604808-2"/>
    </source>
</evidence>
<dbReference type="InterPro" id="IPR005135">
    <property type="entry name" value="Endo/exonuclease/phosphatase"/>
</dbReference>
<keyword evidence="7 9" id="KW-0460">Magnesium</keyword>
<evidence type="ECO:0000256" key="6">
    <source>
        <dbReference type="ARBA" id="ARBA00022801"/>
    </source>
</evidence>
<evidence type="ECO:0000256" key="1">
    <source>
        <dbReference type="ARBA" id="ARBA00000493"/>
    </source>
</evidence>
<sequence length="204" mass="23105">MVMNKIKVISWNINGIQNPVKRFKVLSHLKSLDCDIALLQETHLSKEESLKLKQRWVGQIFFSPGTSASKGVCILIAKKILFTVLDVITDKEGRWVIVSGELENNKIILMNLYAPNLAQASFLTSINVLLTQFKNIPLLVGGDFNLVSNALMDRSSPPLPADKSLSQAFKELLETQSINDVWRLFNTKSREYTFYSKSHNSYSR</sequence>
<dbReference type="CDD" id="cd09076">
    <property type="entry name" value="L1-EN"/>
    <property type="match status" value="1"/>
</dbReference>
<feature type="domain" description="Endonuclease/exonuclease/phosphatase" evidence="11">
    <location>
        <begin position="9"/>
        <end position="199"/>
    </location>
</feature>
<feature type="binding site" evidence="9">
    <location>
        <position position="143"/>
    </location>
    <ligand>
        <name>Mg(2+)</name>
        <dbReference type="ChEBI" id="CHEBI:18420"/>
        <label>1</label>
    </ligand>
</feature>
<evidence type="ECO:0000256" key="5">
    <source>
        <dbReference type="ARBA" id="ARBA00022763"/>
    </source>
</evidence>
<organism evidence="12 13">
    <name type="scientific">Myripristis murdjan</name>
    <name type="common">pinecone soldierfish</name>
    <dbReference type="NCBI Taxonomy" id="586833"/>
    <lineage>
        <taxon>Eukaryota</taxon>
        <taxon>Metazoa</taxon>
        <taxon>Chordata</taxon>
        <taxon>Craniata</taxon>
        <taxon>Vertebrata</taxon>
        <taxon>Euteleostomi</taxon>
        <taxon>Actinopterygii</taxon>
        <taxon>Neopterygii</taxon>
        <taxon>Teleostei</taxon>
        <taxon>Neoteleostei</taxon>
        <taxon>Acanthomorphata</taxon>
        <taxon>Holocentriformes</taxon>
        <taxon>Holocentridae</taxon>
        <taxon>Myripristis</taxon>
    </lineage>
</organism>
<dbReference type="AlphaFoldDB" id="A0A667ZXY0"/>
<feature type="binding site" evidence="9">
    <location>
        <position position="145"/>
    </location>
    <ligand>
        <name>Mg(2+)</name>
        <dbReference type="ChEBI" id="CHEBI:18420"/>
        <label>1</label>
    </ligand>
</feature>
<evidence type="ECO:0000256" key="2">
    <source>
        <dbReference type="ARBA" id="ARBA00007092"/>
    </source>
</evidence>
<evidence type="ECO:0000256" key="4">
    <source>
        <dbReference type="ARBA" id="ARBA00022723"/>
    </source>
</evidence>
<dbReference type="GO" id="GO:0008081">
    <property type="term" value="F:phosphoric diester hydrolase activity"/>
    <property type="evidence" value="ECO:0007669"/>
    <property type="project" value="TreeGrafter"/>
</dbReference>
<comment type="similarity">
    <text evidence="2">Belongs to the DNA repair enzymes AP/ExoA family.</text>
</comment>
<keyword evidence="9" id="KW-0464">Manganese</keyword>
<dbReference type="InterPro" id="IPR004808">
    <property type="entry name" value="AP_endonuc_1"/>
</dbReference>
<evidence type="ECO:0000256" key="3">
    <source>
        <dbReference type="ARBA" id="ARBA00012115"/>
    </source>
</evidence>
<feature type="site" description="Transition state stabilizer" evidence="10">
    <location>
        <position position="145"/>
    </location>
</feature>
<evidence type="ECO:0000256" key="7">
    <source>
        <dbReference type="ARBA" id="ARBA00022842"/>
    </source>
</evidence>
<proteinExistence type="inferred from homology"/>
<dbReference type="InterPro" id="IPR036691">
    <property type="entry name" value="Endo/exonu/phosph_ase_sf"/>
</dbReference>
<evidence type="ECO:0000256" key="8">
    <source>
        <dbReference type="ARBA" id="ARBA00023204"/>
    </source>
</evidence>
<dbReference type="Ensembl" id="ENSMMDT00005046660.1">
    <property type="protein sequence ID" value="ENSMMDP00005045762.1"/>
    <property type="gene ID" value="ENSMMDG00005020977.1"/>
</dbReference>
<comment type="catalytic activity">
    <reaction evidence="1">
        <text>Exonucleolytic cleavage in the 3'- to 5'-direction to yield nucleoside 5'-phosphates.</text>
        <dbReference type="EC" id="3.1.11.2"/>
    </reaction>
</comment>
<accession>A0A667ZXY0</accession>
<dbReference type="GO" id="GO:0006284">
    <property type="term" value="P:base-excision repair"/>
    <property type="evidence" value="ECO:0007669"/>
    <property type="project" value="TreeGrafter"/>
</dbReference>
<dbReference type="PANTHER" id="PTHR22748">
    <property type="entry name" value="AP ENDONUCLEASE"/>
    <property type="match status" value="1"/>
</dbReference>
<reference evidence="12" key="2">
    <citation type="submission" date="2025-08" db="UniProtKB">
        <authorList>
            <consortium name="Ensembl"/>
        </authorList>
    </citation>
    <scope>IDENTIFICATION</scope>
</reference>
<dbReference type="Proteomes" id="UP000472263">
    <property type="component" value="Chromosome 19"/>
</dbReference>
<evidence type="ECO:0000313" key="12">
    <source>
        <dbReference type="Ensembl" id="ENSMMDP00005045762.1"/>
    </source>
</evidence>
<dbReference type="Pfam" id="PF03372">
    <property type="entry name" value="Exo_endo_phos"/>
    <property type="match status" value="1"/>
</dbReference>
<reference evidence="12" key="3">
    <citation type="submission" date="2025-09" db="UniProtKB">
        <authorList>
            <consortium name="Ensembl"/>
        </authorList>
    </citation>
    <scope>IDENTIFICATION</scope>
</reference>
<evidence type="ECO:0000259" key="11">
    <source>
        <dbReference type="Pfam" id="PF03372"/>
    </source>
</evidence>
<dbReference type="InParanoid" id="A0A667ZXY0"/>
<keyword evidence="4 9" id="KW-0479">Metal-binding</keyword>
<protein>
    <recommendedName>
        <fullName evidence="3">exodeoxyribonuclease III</fullName>
        <ecNumber evidence="3">3.1.11.2</ecNumber>
    </recommendedName>
</protein>
<dbReference type="GO" id="GO:0005634">
    <property type="term" value="C:nucleus"/>
    <property type="evidence" value="ECO:0007669"/>
    <property type="project" value="TreeGrafter"/>
</dbReference>
<dbReference type="Gene3D" id="3.60.10.10">
    <property type="entry name" value="Endonuclease/exonuclease/phosphatase"/>
    <property type="match status" value="1"/>
</dbReference>
<dbReference type="GeneTree" id="ENSGT00990000207785"/>
<feature type="binding site" evidence="9">
    <location>
        <position position="12"/>
    </location>
    <ligand>
        <name>Mg(2+)</name>
        <dbReference type="ChEBI" id="CHEBI:18420"/>
        <label>1</label>
    </ligand>
</feature>
<keyword evidence="6" id="KW-0378">Hydrolase</keyword>
<dbReference type="GO" id="GO:0046872">
    <property type="term" value="F:metal ion binding"/>
    <property type="evidence" value="ECO:0007669"/>
    <property type="project" value="UniProtKB-KW"/>
</dbReference>
<reference evidence="12" key="1">
    <citation type="submission" date="2019-06" db="EMBL/GenBank/DDBJ databases">
        <authorList>
            <consortium name="Wellcome Sanger Institute Data Sharing"/>
        </authorList>
    </citation>
    <scope>NUCLEOTIDE SEQUENCE [LARGE SCALE GENOMIC DNA]</scope>
</reference>
<comment type="cofactor">
    <cofactor evidence="9">
        <name>Mg(2+)</name>
        <dbReference type="ChEBI" id="CHEBI:18420"/>
    </cofactor>
    <cofactor evidence="9">
        <name>Mn(2+)</name>
        <dbReference type="ChEBI" id="CHEBI:29035"/>
    </cofactor>
    <text evidence="9">Probably binds two magnesium or manganese ions per subunit.</text>
</comment>
<keyword evidence="8" id="KW-0234">DNA repair</keyword>
<dbReference type="EC" id="3.1.11.2" evidence="3"/>
<dbReference type="PANTHER" id="PTHR22748:SF26">
    <property type="entry name" value="ENDONUCLEASE_EXONUCLEASE_PHOSPHATASE DOMAIN-CONTAINING PROTEIN"/>
    <property type="match status" value="1"/>
</dbReference>
<dbReference type="GO" id="GO:0008311">
    <property type="term" value="F:double-stranded DNA 3'-5' DNA exonuclease activity"/>
    <property type="evidence" value="ECO:0007669"/>
    <property type="project" value="UniProtKB-EC"/>
</dbReference>